<dbReference type="PROSITE" id="PS50011">
    <property type="entry name" value="PROTEIN_KINASE_DOM"/>
    <property type="match status" value="1"/>
</dbReference>
<dbReference type="EC" id="2.7.11.25" evidence="2"/>
<protein>
    <recommendedName>
        <fullName evidence="2">mitogen-activated protein kinase kinase kinase</fullName>
        <ecNumber evidence="2">2.7.11.25</ecNumber>
    </recommendedName>
</protein>
<dbReference type="InterPro" id="IPR011009">
    <property type="entry name" value="Kinase-like_dom_sf"/>
</dbReference>
<name>A0AAN9EU11_CLITE</name>
<evidence type="ECO:0000256" key="12">
    <source>
        <dbReference type="ARBA" id="ARBA00048329"/>
    </source>
</evidence>
<evidence type="ECO:0000256" key="11">
    <source>
        <dbReference type="ARBA" id="ARBA00047559"/>
    </source>
</evidence>
<feature type="domain" description="Protein kinase" evidence="15">
    <location>
        <begin position="3"/>
        <end position="258"/>
    </location>
</feature>
<dbReference type="InterPro" id="IPR000719">
    <property type="entry name" value="Prot_kinase_dom"/>
</dbReference>
<accession>A0AAN9EU11</accession>
<evidence type="ECO:0000256" key="9">
    <source>
        <dbReference type="ARBA" id="ARBA00022840"/>
    </source>
</evidence>
<dbReference type="Gene3D" id="1.10.510.10">
    <property type="entry name" value="Transferase(Phosphotransferase) domain 1"/>
    <property type="match status" value="1"/>
</dbReference>
<dbReference type="InterPro" id="IPR017441">
    <property type="entry name" value="Protein_kinase_ATP_BS"/>
</dbReference>
<evidence type="ECO:0000256" key="13">
    <source>
        <dbReference type="PROSITE-ProRule" id="PRU10141"/>
    </source>
</evidence>
<dbReference type="GO" id="GO:0005524">
    <property type="term" value="F:ATP binding"/>
    <property type="evidence" value="ECO:0007669"/>
    <property type="project" value="UniProtKB-UniRule"/>
</dbReference>
<comment type="similarity">
    <text evidence="14">Belongs to the protein kinase superfamily.</text>
</comment>
<dbReference type="GO" id="GO:0004709">
    <property type="term" value="F:MAP kinase kinase kinase activity"/>
    <property type="evidence" value="ECO:0007669"/>
    <property type="project" value="UniProtKB-EC"/>
</dbReference>
<evidence type="ECO:0000256" key="7">
    <source>
        <dbReference type="ARBA" id="ARBA00022741"/>
    </source>
</evidence>
<dbReference type="GO" id="GO:0006970">
    <property type="term" value="P:response to osmotic stress"/>
    <property type="evidence" value="ECO:0007669"/>
    <property type="project" value="UniProtKB-ARBA"/>
</dbReference>
<evidence type="ECO:0000313" key="17">
    <source>
        <dbReference type="Proteomes" id="UP001359559"/>
    </source>
</evidence>
<comment type="catalytic activity">
    <reaction evidence="12">
        <text>L-seryl-[protein] + ATP = O-phospho-L-seryl-[protein] + ADP + H(+)</text>
        <dbReference type="Rhea" id="RHEA:17989"/>
        <dbReference type="Rhea" id="RHEA-COMP:9863"/>
        <dbReference type="Rhea" id="RHEA-COMP:11604"/>
        <dbReference type="ChEBI" id="CHEBI:15378"/>
        <dbReference type="ChEBI" id="CHEBI:29999"/>
        <dbReference type="ChEBI" id="CHEBI:30616"/>
        <dbReference type="ChEBI" id="CHEBI:83421"/>
        <dbReference type="ChEBI" id="CHEBI:456216"/>
        <dbReference type="EC" id="2.7.11.25"/>
    </reaction>
</comment>
<comment type="subcellular location">
    <subcellularLocation>
        <location evidence="1">Nucleus</location>
    </subcellularLocation>
</comment>
<evidence type="ECO:0000259" key="15">
    <source>
        <dbReference type="PROSITE" id="PS50011"/>
    </source>
</evidence>
<dbReference type="InterPro" id="IPR052751">
    <property type="entry name" value="Plant_MAPKKK"/>
</dbReference>
<dbReference type="GO" id="GO:0005634">
    <property type="term" value="C:nucleus"/>
    <property type="evidence" value="ECO:0007669"/>
    <property type="project" value="UniProtKB-SubCell"/>
</dbReference>
<dbReference type="PROSITE" id="PS00108">
    <property type="entry name" value="PROTEIN_KINASE_ST"/>
    <property type="match status" value="1"/>
</dbReference>
<dbReference type="InterPro" id="IPR008271">
    <property type="entry name" value="Ser/Thr_kinase_AS"/>
</dbReference>
<dbReference type="SUPFAM" id="SSF56112">
    <property type="entry name" value="Protein kinase-like (PK-like)"/>
    <property type="match status" value="1"/>
</dbReference>
<keyword evidence="7 13" id="KW-0547">Nucleotide-binding</keyword>
<keyword evidence="4" id="KW-0597">Phosphoprotein</keyword>
<gene>
    <name evidence="16" type="ORF">RJT34_31093</name>
</gene>
<evidence type="ECO:0000313" key="16">
    <source>
        <dbReference type="EMBL" id="KAK7263502.1"/>
    </source>
</evidence>
<dbReference type="GO" id="GO:0019901">
    <property type="term" value="F:protein kinase binding"/>
    <property type="evidence" value="ECO:0007669"/>
    <property type="project" value="UniProtKB-ARBA"/>
</dbReference>
<keyword evidence="6" id="KW-0938">Abscisic acid signaling pathway</keyword>
<keyword evidence="10" id="KW-0539">Nucleus</keyword>
<evidence type="ECO:0000256" key="10">
    <source>
        <dbReference type="ARBA" id="ARBA00023242"/>
    </source>
</evidence>
<evidence type="ECO:0000256" key="2">
    <source>
        <dbReference type="ARBA" id="ARBA00012406"/>
    </source>
</evidence>
<evidence type="ECO:0000256" key="1">
    <source>
        <dbReference type="ARBA" id="ARBA00004123"/>
    </source>
</evidence>
<keyword evidence="5" id="KW-0808">Transferase</keyword>
<evidence type="ECO:0000256" key="4">
    <source>
        <dbReference type="ARBA" id="ARBA00022553"/>
    </source>
</evidence>
<keyword evidence="8" id="KW-0418">Kinase</keyword>
<organism evidence="16 17">
    <name type="scientific">Clitoria ternatea</name>
    <name type="common">Butterfly pea</name>
    <dbReference type="NCBI Taxonomy" id="43366"/>
    <lineage>
        <taxon>Eukaryota</taxon>
        <taxon>Viridiplantae</taxon>
        <taxon>Streptophyta</taxon>
        <taxon>Embryophyta</taxon>
        <taxon>Tracheophyta</taxon>
        <taxon>Spermatophyta</taxon>
        <taxon>Magnoliopsida</taxon>
        <taxon>eudicotyledons</taxon>
        <taxon>Gunneridae</taxon>
        <taxon>Pentapetalae</taxon>
        <taxon>rosids</taxon>
        <taxon>fabids</taxon>
        <taxon>Fabales</taxon>
        <taxon>Fabaceae</taxon>
        <taxon>Papilionoideae</taxon>
        <taxon>50 kb inversion clade</taxon>
        <taxon>NPAAA clade</taxon>
        <taxon>indigoferoid/millettioid clade</taxon>
        <taxon>Phaseoleae</taxon>
        <taxon>Clitoria</taxon>
    </lineage>
</organism>
<dbReference type="CDD" id="cd06606">
    <property type="entry name" value="STKc_MAPKKK"/>
    <property type="match status" value="1"/>
</dbReference>
<proteinExistence type="inferred from homology"/>
<evidence type="ECO:0000256" key="3">
    <source>
        <dbReference type="ARBA" id="ARBA00022527"/>
    </source>
</evidence>
<evidence type="ECO:0000256" key="5">
    <source>
        <dbReference type="ARBA" id="ARBA00022679"/>
    </source>
</evidence>
<sequence length="423" mass="45622">MEWNRGHAIGHGSSSSVFIATSRHGSGGGGPFAVKSTEISNSEPLQKERKILSSLSSPYVVEYKGCDITVEKNNKHMFNLFMEYMPFGTVAQATRRHGGRLKEPVIKFYTRQIVQGLEYLHNSKGLVHCDIKGANILIGEDGAKVGDFGCARSAADAAQPIGGTPMFMAPEVARGEEQGCASDIWSLGCTVIEMATGGAPWPNVADPFSVLYHIAHSDQVPEIPCFLSNEAKDFLGKCLRRNPQERWTASELLNHQFLEELSSDNSSKQALESNSCSPTSVLEQGFWSCVEESECVGSLTHTSSGFDSFEVSAVGRVRRLAVCSGEPFWARHGGDDDDNDWITTIGSEEGAVEVQGCDNCGSETASTSNGNELVKSNVSGSISGHVCQGHKCSSRSDSVAVSDLNFDRGIAQSMLFPETLDFL</sequence>
<dbReference type="Proteomes" id="UP001359559">
    <property type="component" value="Unassembled WGS sequence"/>
</dbReference>
<dbReference type="SMART" id="SM00220">
    <property type="entry name" value="S_TKc"/>
    <property type="match status" value="1"/>
</dbReference>
<keyword evidence="3 14" id="KW-0723">Serine/threonine-protein kinase</keyword>
<dbReference type="PROSITE" id="PS00107">
    <property type="entry name" value="PROTEIN_KINASE_ATP"/>
    <property type="match status" value="1"/>
</dbReference>
<dbReference type="GO" id="GO:0009738">
    <property type="term" value="P:abscisic acid-activated signaling pathway"/>
    <property type="evidence" value="ECO:0007669"/>
    <property type="project" value="UniProtKB-KW"/>
</dbReference>
<dbReference type="FunFam" id="1.10.510.10:FF:000852">
    <property type="entry name" value="Mitogen-activated protein kinase kinase kinase 17"/>
    <property type="match status" value="1"/>
</dbReference>
<dbReference type="PANTHER" id="PTHR48011">
    <property type="entry name" value="CCR4-NOT TRANSCRIPTIONAL COMPLEX SUBUNIT CAF120-RELATED"/>
    <property type="match status" value="1"/>
</dbReference>
<reference evidence="16 17" key="1">
    <citation type="submission" date="2024-01" db="EMBL/GenBank/DDBJ databases">
        <title>The genomes of 5 underutilized Papilionoideae crops provide insights into root nodulation and disease resistance.</title>
        <authorList>
            <person name="Yuan L."/>
        </authorList>
    </citation>
    <scope>NUCLEOTIDE SEQUENCE [LARGE SCALE GENOMIC DNA]</scope>
    <source>
        <strain evidence="16">LY-2023</strain>
        <tissue evidence="16">Leaf</tissue>
    </source>
</reference>
<dbReference type="AlphaFoldDB" id="A0AAN9EU11"/>
<feature type="binding site" evidence="13">
    <location>
        <position position="35"/>
    </location>
    <ligand>
        <name>ATP</name>
        <dbReference type="ChEBI" id="CHEBI:30616"/>
    </ligand>
</feature>
<evidence type="ECO:0000256" key="8">
    <source>
        <dbReference type="ARBA" id="ARBA00022777"/>
    </source>
</evidence>
<evidence type="ECO:0000256" key="14">
    <source>
        <dbReference type="RuleBase" id="RU000304"/>
    </source>
</evidence>
<comment type="catalytic activity">
    <reaction evidence="11">
        <text>L-threonyl-[protein] + ATP = O-phospho-L-threonyl-[protein] + ADP + H(+)</text>
        <dbReference type="Rhea" id="RHEA:46608"/>
        <dbReference type="Rhea" id="RHEA-COMP:11060"/>
        <dbReference type="Rhea" id="RHEA-COMP:11605"/>
        <dbReference type="ChEBI" id="CHEBI:15378"/>
        <dbReference type="ChEBI" id="CHEBI:30013"/>
        <dbReference type="ChEBI" id="CHEBI:30616"/>
        <dbReference type="ChEBI" id="CHEBI:61977"/>
        <dbReference type="ChEBI" id="CHEBI:456216"/>
        <dbReference type="EC" id="2.7.11.25"/>
    </reaction>
</comment>
<evidence type="ECO:0000256" key="6">
    <source>
        <dbReference type="ARBA" id="ARBA00022682"/>
    </source>
</evidence>
<keyword evidence="9 13" id="KW-0067">ATP-binding</keyword>
<dbReference type="PANTHER" id="PTHR48011:SF4">
    <property type="entry name" value="MITOGEN-ACTIVATED PROTEIN KINASE KINASE KINASE 19"/>
    <property type="match status" value="1"/>
</dbReference>
<dbReference type="Pfam" id="PF00069">
    <property type="entry name" value="Pkinase"/>
    <property type="match status" value="1"/>
</dbReference>
<dbReference type="EMBL" id="JAYKXN010000008">
    <property type="protein sequence ID" value="KAK7263502.1"/>
    <property type="molecule type" value="Genomic_DNA"/>
</dbReference>
<keyword evidence="17" id="KW-1185">Reference proteome</keyword>
<comment type="caution">
    <text evidence="16">The sequence shown here is derived from an EMBL/GenBank/DDBJ whole genome shotgun (WGS) entry which is preliminary data.</text>
</comment>